<dbReference type="Gene3D" id="2.40.30.170">
    <property type="match status" value="1"/>
</dbReference>
<feature type="domain" description="YknX-like C-terminal permuted SH3-like" evidence="7">
    <location>
        <begin position="336"/>
        <end position="391"/>
    </location>
</feature>
<dbReference type="PANTHER" id="PTHR30469">
    <property type="entry name" value="MULTIDRUG RESISTANCE PROTEIN MDTA"/>
    <property type="match status" value="1"/>
</dbReference>
<dbReference type="GO" id="GO:0015562">
    <property type="term" value="F:efflux transmembrane transporter activity"/>
    <property type="evidence" value="ECO:0007669"/>
    <property type="project" value="TreeGrafter"/>
</dbReference>
<dbReference type="FunFam" id="2.40.30.170:FF:000010">
    <property type="entry name" value="Efflux RND transporter periplasmic adaptor subunit"/>
    <property type="match status" value="1"/>
</dbReference>
<feature type="compositionally biased region" description="Basic and acidic residues" evidence="3">
    <location>
        <begin position="36"/>
        <end position="89"/>
    </location>
</feature>
<dbReference type="Gene3D" id="1.10.287.470">
    <property type="entry name" value="Helix hairpin bin"/>
    <property type="match status" value="1"/>
</dbReference>
<evidence type="ECO:0000256" key="4">
    <source>
        <dbReference type="SAM" id="SignalP"/>
    </source>
</evidence>
<dbReference type="Pfam" id="PF25954">
    <property type="entry name" value="Beta-barrel_RND_2"/>
    <property type="match status" value="1"/>
</dbReference>
<gene>
    <name evidence="8" type="ORF">FLL46_24375</name>
</gene>
<feature type="domain" description="CzcB-like barrel-sandwich hybrid" evidence="6">
    <location>
        <begin position="119"/>
        <end position="244"/>
    </location>
</feature>
<dbReference type="Gene3D" id="2.40.50.100">
    <property type="match status" value="1"/>
</dbReference>
<dbReference type="InterPro" id="IPR058637">
    <property type="entry name" value="YknX-like_C"/>
</dbReference>
<evidence type="ECO:0000259" key="6">
    <source>
        <dbReference type="Pfam" id="PF25973"/>
    </source>
</evidence>
<protein>
    <submittedName>
        <fullName evidence="8">Efflux RND transporter periplasmic adaptor subunit</fullName>
    </submittedName>
</protein>
<feature type="region of interest" description="Disordered" evidence="3">
    <location>
        <begin position="35"/>
        <end position="94"/>
    </location>
</feature>
<sequence length="421" mass="46807">MKTSTSTFKKTTSLFKLALISSILSTSMLITACSDDSAKDDKQASSEQSKKDDKKNKNDKKDDKKQTDKTAEAEDKKDGKGKDKKKEKPPIPVEVVTVSRGNIQQTYRTITTLEAEQDAQVVARSTGLLQNILVEEGDEVTKGQLLAQLDVEQLALEVAQLEATTKKLKKELERQQTLFNRKLGSSDALDRARFEYQAQQAQFKLSKLKLNYASIKAPIDGVITERMVKPGNLIRDNDILFKIVNPSSLKAVLHLPEKELSNVKKEQRILLSVDAFENKIITGLVERIRPSIDTDTGTFKVVANLNNEENLLKSGMFGKVEVVFDVHENTLLLEQQTIVTQDNRSHVFVVKDNKAIQTPIVVGFRHDGMVEVLDGLAESDQVISTGQQILKHETLVEIVGQEEQVAEKQEAKSPGSVAVNP</sequence>
<accession>A0A545U0B8</accession>
<feature type="coiled-coil region" evidence="2">
    <location>
        <begin position="151"/>
        <end position="178"/>
    </location>
</feature>
<dbReference type="RefSeq" id="WP_142934640.1">
    <property type="nucleotide sequence ID" value="NZ_ML660171.1"/>
</dbReference>
<evidence type="ECO:0000313" key="9">
    <source>
        <dbReference type="Proteomes" id="UP000315439"/>
    </source>
</evidence>
<keyword evidence="4" id="KW-0732">Signal</keyword>
<keyword evidence="2" id="KW-0175">Coiled coil</keyword>
<dbReference type="EMBL" id="VIKS01000015">
    <property type="protein sequence ID" value="TQV82910.1"/>
    <property type="molecule type" value="Genomic_DNA"/>
</dbReference>
<dbReference type="Pfam" id="PF25989">
    <property type="entry name" value="YknX_C"/>
    <property type="match status" value="1"/>
</dbReference>
<feature type="signal peptide" evidence="4">
    <location>
        <begin position="1"/>
        <end position="32"/>
    </location>
</feature>
<reference evidence="8 9" key="1">
    <citation type="submission" date="2019-07" db="EMBL/GenBank/DDBJ databases">
        <title>Draft genome for Aliikangiella sp. M105.</title>
        <authorList>
            <person name="Wang G."/>
        </authorList>
    </citation>
    <scope>NUCLEOTIDE SEQUENCE [LARGE SCALE GENOMIC DNA]</scope>
    <source>
        <strain evidence="8 9">M105</strain>
    </source>
</reference>
<dbReference type="InterPro" id="IPR058647">
    <property type="entry name" value="BSH_CzcB-like"/>
</dbReference>
<dbReference type="PRINTS" id="PR01490">
    <property type="entry name" value="RTXTOXIND"/>
</dbReference>
<comment type="caution">
    <text evidence="8">The sequence shown here is derived from an EMBL/GenBank/DDBJ whole genome shotgun (WGS) entry which is preliminary data.</text>
</comment>
<evidence type="ECO:0000313" key="8">
    <source>
        <dbReference type="EMBL" id="TQV82910.1"/>
    </source>
</evidence>
<organism evidence="8 9">
    <name type="scientific">Aliikangiella coralliicola</name>
    <dbReference type="NCBI Taxonomy" id="2592383"/>
    <lineage>
        <taxon>Bacteria</taxon>
        <taxon>Pseudomonadati</taxon>
        <taxon>Pseudomonadota</taxon>
        <taxon>Gammaproteobacteria</taxon>
        <taxon>Oceanospirillales</taxon>
        <taxon>Pleioneaceae</taxon>
        <taxon>Aliikangiella</taxon>
    </lineage>
</organism>
<dbReference type="PROSITE" id="PS51257">
    <property type="entry name" value="PROKAR_LIPOPROTEIN"/>
    <property type="match status" value="1"/>
</dbReference>
<evidence type="ECO:0000259" key="7">
    <source>
        <dbReference type="Pfam" id="PF25989"/>
    </source>
</evidence>
<feature type="chain" id="PRO_5021700804" evidence="4">
    <location>
        <begin position="33"/>
        <end position="421"/>
    </location>
</feature>
<dbReference type="OrthoDB" id="9806939at2"/>
<dbReference type="NCBIfam" id="TIGR01730">
    <property type="entry name" value="RND_mfp"/>
    <property type="match status" value="1"/>
</dbReference>
<evidence type="ECO:0000259" key="5">
    <source>
        <dbReference type="Pfam" id="PF25954"/>
    </source>
</evidence>
<evidence type="ECO:0000256" key="3">
    <source>
        <dbReference type="SAM" id="MobiDB-lite"/>
    </source>
</evidence>
<dbReference type="Proteomes" id="UP000315439">
    <property type="component" value="Unassembled WGS sequence"/>
</dbReference>
<dbReference type="AlphaFoldDB" id="A0A545U0B8"/>
<dbReference type="GO" id="GO:1990281">
    <property type="term" value="C:efflux pump complex"/>
    <property type="evidence" value="ECO:0007669"/>
    <property type="project" value="TreeGrafter"/>
</dbReference>
<dbReference type="Pfam" id="PF25973">
    <property type="entry name" value="BSH_CzcB"/>
    <property type="match status" value="1"/>
</dbReference>
<feature type="domain" description="CusB-like beta-barrel" evidence="5">
    <location>
        <begin position="253"/>
        <end position="322"/>
    </location>
</feature>
<dbReference type="InterPro" id="IPR058792">
    <property type="entry name" value="Beta-barrel_RND_2"/>
</dbReference>
<dbReference type="PANTHER" id="PTHR30469:SF38">
    <property type="entry name" value="HLYD FAMILY SECRETION PROTEIN"/>
    <property type="match status" value="1"/>
</dbReference>
<dbReference type="SUPFAM" id="SSF111369">
    <property type="entry name" value="HlyD-like secretion proteins"/>
    <property type="match status" value="1"/>
</dbReference>
<name>A0A545U0B8_9GAMM</name>
<comment type="similarity">
    <text evidence="1">Belongs to the membrane fusion protein (MFP) (TC 8.A.1) family.</text>
</comment>
<evidence type="ECO:0000256" key="1">
    <source>
        <dbReference type="ARBA" id="ARBA00009477"/>
    </source>
</evidence>
<dbReference type="Gene3D" id="2.40.420.20">
    <property type="match status" value="1"/>
</dbReference>
<keyword evidence="9" id="KW-1185">Reference proteome</keyword>
<proteinExistence type="inferred from homology"/>
<evidence type="ECO:0000256" key="2">
    <source>
        <dbReference type="SAM" id="Coils"/>
    </source>
</evidence>
<dbReference type="InterPro" id="IPR006143">
    <property type="entry name" value="RND_pump_MFP"/>
</dbReference>